<organism evidence="4 5">
    <name type="scientific">Parvibacter caecicola</name>
    <dbReference type="NCBI Taxonomy" id="747645"/>
    <lineage>
        <taxon>Bacteria</taxon>
        <taxon>Bacillati</taxon>
        <taxon>Actinomycetota</taxon>
        <taxon>Coriobacteriia</taxon>
        <taxon>Coriobacteriales</taxon>
        <taxon>Coriobacteriaceae</taxon>
        <taxon>Parvibacter</taxon>
    </lineage>
</organism>
<dbReference type="RefSeq" id="WP_136846183.1">
    <property type="nucleotide sequence ID" value="NZ_CANPEU010000007.1"/>
</dbReference>
<dbReference type="Gene3D" id="1.10.10.2840">
    <property type="entry name" value="PucR C-terminal helix-turn-helix domain"/>
    <property type="match status" value="1"/>
</dbReference>
<evidence type="ECO:0000256" key="1">
    <source>
        <dbReference type="ARBA" id="ARBA00006754"/>
    </source>
</evidence>
<dbReference type="Proteomes" id="UP000309454">
    <property type="component" value="Unassembled WGS sequence"/>
</dbReference>
<evidence type="ECO:0008006" key="6">
    <source>
        <dbReference type="Google" id="ProtNLM"/>
    </source>
</evidence>
<dbReference type="PANTHER" id="PTHR33744:SF1">
    <property type="entry name" value="DNA-BINDING TRANSCRIPTIONAL ACTIVATOR ADER"/>
    <property type="match status" value="1"/>
</dbReference>
<reference evidence="4 5" key="1">
    <citation type="submission" date="2019-04" db="EMBL/GenBank/DDBJ databases">
        <title>Microbes associate with the intestines of laboratory mice.</title>
        <authorList>
            <person name="Navarre W."/>
            <person name="Wong E."/>
            <person name="Huang K.C."/>
            <person name="Tropini C."/>
            <person name="Ng K."/>
            <person name="Yu B."/>
        </authorList>
    </citation>
    <scope>NUCLEOTIDE SEQUENCE [LARGE SCALE GENOMIC DNA]</scope>
    <source>
        <strain evidence="4 5">NM48_B13</strain>
    </source>
</reference>
<dbReference type="EMBL" id="SSTM01000008">
    <property type="protein sequence ID" value="TJW09670.1"/>
    <property type="molecule type" value="Genomic_DNA"/>
</dbReference>
<dbReference type="OrthoDB" id="8026818at2"/>
<comment type="similarity">
    <text evidence="1">Belongs to the CdaR family.</text>
</comment>
<evidence type="ECO:0000259" key="2">
    <source>
        <dbReference type="Pfam" id="PF13556"/>
    </source>
</evidence>
<evidence type="ECO:0000259" key="3">
    <source>
        <dbReference type="Pfam" id="PF17853"/>
    </source>
</evidence>
<comment type="caution">
    <text evidence="4">The sequence shown here is derived from an EMBL/GenBank/DDBJ whole genome shotgun (WGS) entry which is preliminary data.</text>
</comment>
<accession>A0A4T9T5Y2</accession>
<dbReference type="Pfam" id="PF17853">
    <property type="entry name" value="GGDEF_2"/>
    <property type="match status" value="1"/>
</dbReference>
<dbReference type="AlphaFoldDB" id="A0A4T9T5Y2"/>
<gene>
    <name evidence="4" type="ORF">E5982_09075</name>
</gene>
<feature type="domain" description="CdaR GGDEF-like" evidence="3">
    <location>
        <begin position="272"/>
        <end position="377"/>
    </location>
</feature>
<dbReference type="PANTHER" id="PTHR33744">
    <property type="entry name" value="CARBOHYDRATE DIACID REGULATOR"/>
    <property type="match status" value="1"/>
</dbReference>
<feature type="domain" description="PucR C-terminal helix-turn-helix" evidence="2">
    <location>
        <begin position="431"/>
        <end position="488"/>
    </location>
</feature>
<protein>
    <recommendedName>
        <fullName evidence="6">PucR C-terminal helix-turn-helix domain-containing protein</fullName>
    </recommendedName>
</protein>
<sequence>MKLNADIVYDYLKDSLNVELKGRKCTGLHLERPLFYLGNGAPFEENQLYVVRGDKINASAHIKPGVVLVVVGPCLQLAFLANRCTILHAPSTTDVFTVFNQVQELFNRFDRFDLRIHEILHSTAKVSAIVAEAAELLQTPVLVLGPSFSVIASNQFDNHGDLDLPLLGTFLSNQKLAIQEREPMAMTILDKSLLCKNLYSNEEYLGSITLDYSGRHRRESDFPLINYVAEVIVAALRRLPVVQDSQTHQLRSVLADLVDCISINSSARSQLSRLQGSRRYVCVRVILSSNMSSLPHAYLCNRMESAFPGSMAFVHNDAVVGAIALPDGKDSDTAASDLQKQLAEFVKNVEAVVGISDPFYNLEDIRFFYDQASAALSAGQFCVQESPCYYFNDFALVKLVTNAFGDLPPEMYYSEGMKRLAEHDRKGSVSYLETLRVYLQNNLSITRTSQALFIHRSTLLDRISRIERELGVDLHNPDDRLRLEILLKGRQIFEQING</sequence>
<dbReference type="Pfam" id="PF13556">
    <property type="entry name" value="HTH_30"/>
    <property type="match status" value="1"/>
</dbReference>
<name>A0A4T9T5Y2_9ACTN</name>
<dbReference type="InterPro" id="IPR041522">
    <property type="entry name" value="CdaR_GGDEF"/>
</dbReference>
<dbReference type="InterPro" id="IPR051448">
    <property type="entry name" value="CdaR-like_regulators"/>
</dbReference>
<evidence type="ECO:0000313" key="4">
    <source>
        <dbReference type="EMBL" id="TJW09670.1"/>
    </source>
</evidence>
<keyword evidence="5" id="KW-1185">Reference proteome</keyword>
<evidence type="ECO:0000313" key="5">
    <source>
        <dbReference type="Proteomes" id="UP000309454"/>
    </source>
</evidence>
<dbReference type="InterPro" id="IPR025736">
    <property type="entry name" value="PucR_C-HTH_dom"/>
</dbReference>
<dbReference type="InterPro" id="IPR042070">
    <property type="entry name" value="PucR_C-HTH_sf"/>
</dbReference>
<proteinExistence type="inferred from homology"/>